<evidence type="ECO:0000256" key="1">
    <source>
        <dbReference type="ARBA" id="ARBA00022723"/>
    </source>
</evidence>
<dbReference type="Gene3D" id="1.10.10.1590">
    <property type="entry name" value="NADH-quinone oxidoreductase subunit E"/>
    <property type="match status" value="1"/>
</dbReference>
<accession>X0SZ90</accession>
<gene>
    <name evidence="4" type="ORF">S01H1_04856</name>
</gene>
<sequence length="59" mass="6886">MDKRQEIARPDPKRIDEIIASYQNQKWPLIPLLQEIQEEFGYVPPEAINPIALALQLFP</sequence>
<dbReference type="InterPro" id="IPR041921">
    <property type="entry name" value="NuoE_N"/>
</dbReference>
<reference evidence="4" key="1">
    <citation type="journal article" date="2014" name="Front. Microbiol.">
        <title>High frequency of phylogenetically diverse reductive dehalogenase-homologous genes in deep subseafloor sedimentary metagenomes.</title>
        <authorList>
            <person name="Kawai M."/>
            <person name="Futagami T."/>
            <person name="Toyoda A."/>
            <person name="Takaki Y."/>
            <person name="Nishi S."/>
            <person name="Hori S."/>
            <person name="Arai W."/>
            <person name="Tsubouchi T."/>
            <person name="Morono Y."/>
            <person name="Uchiyama I."/>
            <person name="Ito T."/>
            <person name="Fujiyama A."/>
            <person name="Inagaki F."/>
            <person name="Takami H."/>
        </authorList>
    </citation>
    <scope>NUCLEOTIDE SEQUENCE</scope>
    <source>
        <strain evidence="4">Expedition CK06-06</strain>
    </source>
</reference>
<keyword evidence="3" id="KW-0411">Iron-sulfur</keyword>
<organism evidence="4">
    <name type="scientific">marine sediment metagenome</name>
    <dbReference type="NCBI Taxonomy" id="412755"/>
    <lineage>
        <taxon>unclassified sequences</taxon>
        <taxon>metagenomes</taxon>
        <taxon>ecological metagenomes</taxon>
    </lineage>
</organism>
<feature type="non-terminal residue" evidence="4">
    <location>
        <position position="59"/>
    </location>
</feature>
<keyword evidence="1" id="KW-0479">Metal-binding</keyword>
<protein>
    <recommendedName>
        <fullName evidence="5">NAD(P)H-dependent oxidoreductase subunit E</fullName>
    </recommendedName>
</protein>
<dbReference type="GO" id="GO:0046872">
    <property type="term" value="F:metal ion binding"/>
    <property type="evidence" value="ECO:0007669"/>
    <property type="project" value="UniProtKB-KW"/>
</dbReference>
<dbReference type="GO" id="GO:0051536">
    <property type="term" value="F:iron-sulfur cluster binding"/>
    <property type="evidence" value="ECO:0007669"/>
    <property type="project" value="UniProtKB-KW"/>
</dbReference>
<evidence type="ECO:0000313" key="4">
    <source>
        <dbReference type="EMBL" id="GAF69125.1"/>
    </source>
</evidence>
<comment type="caution">
    <text evidence="4">The sequence shown here is derived from an EMBL/GenBank/DDBJ whole genome shotgun (WGS) entry which is preliminary data.</text>
</comment>
<evidence type="ECO:0000256" key="2">
    <source>
        <dbReference type="ARBA" id="ARBA00023004"/>
    </source>
</evidence>
<evidence type="ECO:0008006" key="5">
    <source>
        <dbReference type="Google" id="ProtNLM"/>
    </source>
</evidence>
<evidence type="ECO:0000256" key="3">
    <source>
        <dbReference type="ARBA" id="ARBA00023014"/>
    </source>
</evidence>
<proteinExistence type="predicted"/>
<dbReference type="Pfam" id="PF01257">
    <property type="entry name" value="2Fe-2S_thioredx"/>
    <property type="match status" value="1"/>
</dbReference>
<keyword evidence="2" id="KW-0408">Iron</keyword>
<dbReference type="InterPro" id="IPR036249">
    <property type="entry name" value="Thioredoxin-like_sf"/>
</dbReference>
<name>X0SZ90_9ZZZZ</name>
<dbReference type="EMBL" id="BARS01002543">
    <property type="protein sequence ID" value="GAF69125.1"/>
    <property type="molecule type" value="Genomic_DNA"/>
</dbReference>
<dbReference type="SUPFAM" id="SSF52833">
    <property type="entry name" value="Thioredoxin-like"/>
    <property type="match status" value="1"/>
</dbReference>
<dbReference type="AlphaFoldDB" id="X0SZ90"/>